<keyword evidence="1" id="KW-1133">Transmembrane helix</keyword>
<evidence type="ECO:0000313" key="2">
    <source>
        <dbReference type="EMBL" id="CAA6803082.1"/>
    </source>
</evidence>
<dbReference type="AlphaFoldDB" id="A0A6S6SIA4"/>
<keyword evidence="1" id="KW-0812">Transmembrane</keyword>
<reference evidence="2" key="1">
    <citation type="submission" date="2020-01" db="EMBL/GenBank/DDBJ databases">
        <authorList>
            <person name="Meier V. D."/>
            <person name="Meier V D."/>
        </authorList>
    </citation>
    <scope>NUCLEOTIDE SEQUENCE</scope>
    <source>
        <strain evidence="2">HLG_WM_MAG_06</strain>
    </source>
</reference>
<name>A0A6S6SIA4_9BACT</name>
<evidence type="ECO:0000256" key="1">
    <source>
        <dbReference type="SAM" id="Phobius"/>
    </source>
</evidence>
<dbReference type="EMBL" id="CACVAP010000039">
    <property type="protein sequence ID" value="CAA6803082.1"/>
    <property type="molecule type" value="Genomic_DNA"/>
</dbReference>
<evidence type="ECO:0008006" key="3">
    <source>
        <dbReference type="Google" id="ProtNLM"/>
    </source>
</evidence>
<keyword evidence="1" id="KW-0472">Membrane</keyword>
<accession>A0A6S6SIA4</accession>
<protein>
    <recommendedName>
        <fullName evidence="3">Zinc ribbon domain-containing protein</fullName>
    </recommendedName>
</protein>
<organism evidence="2">
    <name type="scientific">uncultured Sulfurovum sp</name>
    <dbReference type="NCBI Taxonomy" id="269237"/>
    <lineage>
        <taxon>Bacteria</taxon>
        <taxon>Pseudomonadati</taxon>
        <taxon>Campylobacterota</taxon>
        <taxon>Epsilonproteobacteria</taxon>
        <taxon>Campylobacterales</taxon>
        <taxon>Sulfurovaceae</taxon>
        <taxon>Sulfurovum</taxon>
        <taxon>environmental samples</taxon>
    </lineage>
</organism>
<feature type="transmembrane region" description="Helical" evidence="1">
    <location>
        <begin position="44"/>
        <end position="67"/>
    </location>
</feature>
<sequence length="73" mass="8137">MNENIIPCRVCNKEVSNKAVVCPHCGEIYPANKHGRKIIKATNILLIGTIVSYILVAIAIMAIPYYLKSIFTF</sequence>
<gene>
    <name evidence="2" type="ORF">HELGO_WM3457</name>
</gene>
<proteinExistence type="predicted"/>